<organism evidence="2 3">
    <name type="scientific">Parasutterella muris</name>
    <dbReference type="NCBI Taxonomy" id="2565572"/>
    <lineage>
        <taxon>Bacteria</taxon>
        <taxon>Pseudomonadati</taxon>
        <taxon>Pseudomonadota</taxon>
        <taxon>Betaproteobacteria</taxon>
        <taxon>Burkholderiales</taxon>
        <taxon>Sutterellaceae</taxon>
        <taxon>Parasutterella</taxon>
    </lineage>
</organism>
<dbReference type="EMBL" id="WSRP01000015">
    <property type="protein sequence ID" value="MVX56766.1"/>
    <property type="molecule type" value="Genomic_DNA"/>
</dbReference>
<comment type="caution">
    <text evidence="2">The sequence shown here is derived from an EMBL/GenBank/DDBJ whole genome shotgun (WGS) entry which is preliminary data.</text>
</comment>
<reference evidence="2 3" key="1">
    <citation type="submission" date="2019-12" db="EMBL/GenBank/DDBJ databases">
        <title>Microbes associate with the intestines of laboratory mice.</title>
        <authorList>
            <person name="Navarre W."/>
            <person name="Wong E."/>
        </authorList>
    </citation>
    <scope>NUCLEOTIDE SEQUENCE [LARGE SCALE GENOMIC DNA]</scope>
    <source>
        <strain evidence="2 3">NM82_D38</strain>
    </source>
</reference>
<feature type="region of interest" description="Disordered" evidence="1">
    <location>
        <begin position="84"/>
        <end position="128"/>
    </location>
</feature>
<keyword evidence="3" id="KW-1185">Reference proteome</keyword>
<feature type="compositionally biased region" description="Polar residues" evidence="1">
    <location>
        <begin position="84"/>
        <end position="96"/>
    </location>
</feature>
<protein>
    <submittedName>
        <fullName evidence="2">Uncharacterized protein</fullName>
    </submittedName>
</protein>
<sequence length="128" mass="14130">MYLNERSRMLEAALIAINILKTNFGASAFNTILEGVKNGAIKDPVKTAEDLKNAAEVLGVELKPANQEAIRQISEAMDNFYQHRTQYSRVSPQSSAEDIANESASHPRKSQPTDDKDSDLNSPEIQNP</sequence>
<evidence type="ECO:0000256" key="1">
    <source>
        <dbReference type="SAM" id="MobiDB-lite"/>
    </source>
</evidence>
<dbReference type="RefSeq" id="WP_160335196.1">
    <property type="nucleotide sequence ID" value="NZ_WSRP01000015.1"/>
</dbReference>
<dbReference type="Proteomes" id="UP000472580">
    <property type="component" value="Unassembled WGS sequence"/>
</dbReference>
<evidence type="ECO:0000313" key="2">
    <source>
        <dbReference type="EMBL" id="MVX56766.1"/>
    </source>
</evidence>
<name>A0A6L6YGL7_9BURK</name>
<proteinExistence type="predicted"/>
<dbReference type="AlphaFoldDB" id="A0A6L6YGL7"/>
<evidence type="ECO:0000313" key="3">
    <source>
        <dbReference type="Proteomes" id="UP000472580"/>
    </source>
</evidence>
<accession>A0A6L6YGL7</accession>
<gene>
    <name evidence="2" type="ORF">E5987_06025</name>
</gene>